<dbReference type="EMBL" id="CP043311">
    <property type="protein sequence ID" value="QEY62684.1"/>
    <property type="molecule type" value="Genomic_DNA"/>
</dbReference>
<dbReference type="KEGG" id="plal:FXN65_11580"/>
<sequence>MTEEDESNRHLNEVRQSPVFRWAQGLQWFAGVMFLLAIGLALFTEVTSAPGGVPLIAAFGALGLLSLVSARFILTLYPMSPDEKARKGQTRS</sequence>
<accession>A0A5J6QJJ1</accession>
<feature type="transmembrane region" description="Helical" evidence="1">
    <location>
        <begin position="55"/>
        <end position="77"/>
    </location>
</feature>
<dbReference type="Proteomes" id="UP000327179">
    <property type="component" value="Chromosome"/>
</dbReference>
<keyword evidence="1" id="KW-0812">Transmembrane</keyword>
<gene>
    <name evidence="2" type="ORF">FXN65_11580</name>
</gene>
<protein>
    <submittedName>
        <fullName evidence="2">Uncharacterized protein</fullName>
    </submittedName>
</protein>
<evidence type="ECO:0000313" key="3">
    <source>
        <dbReference type="Proteomes" id="UP000327179"/>
    </source>
</evidence>
<keyword evidence="3" id="KW-1185">Reference proteome</keyword>
<evidence type="ECO:0000256" key="1">
    <source>
        <dbReference type="SAM" id="Phobius"/>
    </source>
</evidence>
<name>A0A5J6QJJ1_9GAMM</name>
<feature type="transmembrane region" description="Helical" evidence="1">
    <location>
        <begin position="25"/>
        <end position="43"/>
    </location>
</feature>
<evidence type="ECO:0000313" key="2">
    <source>
        <dbReference type="EMBL" id="QEY62684.1"/>
    </source>
</evidence>
<dbReference type="RefSeq" id="WP_151133340.1">
    <property type="nucleotide sequence ID" value="NZ_CP043311.1"/>
</dbReference>
<keyword evidence="1" id="KW-1133">Transmembrane helix</keyword>
<dbReference type="AlphaFoldDB" id="A0A5J6QJJ1"/>
<reference evidence="2 3" key="1">
    <citation type="submission" date="2019-08" db="EMBL/GenBank/DDBJ databases">
        <title>Whole-genome Sequencing of e-waste polymer degrading bacterium Pseudomonas sp. strain PE08.</title>
        <authorList>
            <person name="Kirdat K."/>
            <person name="Debbarma P."/>
            <person name="Narawade N."/>
            <person name="Suyal D."/>
            <person name="Thorat V."/>
            <person name="Shouche Y."/>
            <person name="Goel R."/>
            <person name="Yadav A."/>
        </authorList>
    </citation>
    <scope>NUCLEOTIDE SEQUENCE [LARGE SCALE GENOMIC DNA]</scope>
    <source>
        <strain evidence="2 3">PE08</strain>
    </source>
</reference>
<organism evidence="2 3">
    <name type="scientific">Metapseudomonas lalkuanensis</name>
    <dbReference type="NCBI Taxonomy" id="2604832"/>
    <lineage>
        <taxon>Bacteria</taxon>
        <taxon>Pseudomonadati</taxon>
        <taxon>Pseudomonadota</taxon>
        <taxon>Gammaproteobacteria</taxon>
        <taxon>Pseudomonadales</taxon>
        <taxon>Pseudomonadaceae</taxon>
        <taxon>Metapseudomonas</taxon>
    </lineage>
</organism>
<proteinExistence type="predicted"/>
<keyword evidence="1" id="KW-0472">Membrane</keyword>